<keyword evidence="2" id="KW-1185">Reference proteome</keyword>
<name>A0A5Q2N5Z7_9FIRM</name>
<reference evidence="2" key="1">
    <citation type="submission" date="2019-11" db="EMBL/GenBank/DDBJ databases">
        <title>Genome sequence of Heliorestis convoluta strain HH, an alkaliphilic and minimalistic phototrophic bacterium from a soda lake in Egypt.</title>
        <authorList>
            <person name="Dewey E.D."/>
            <person name="Stokes L.M."/>
            <person name="Burchell B.M."/>
            <person name="Shaffer K.N."/>
            <person name="Huntington A.M."/>
            <person name="Baker J.M."/>
            <person name="Nadendla S."/>
            <person name="Giglio M.G."/>
            <person name="Touchman J.W."/>
            <person name="Blankenship R.E."/>
            <person name="Madigan M.T."/>
            <person name="Sattley W.M."/>
        </authorList>
    </citation>
    <scope>NUCLEOTIDE SEQUENCE [LARGE SCALE GENOMIC DNA]</scope>
    <source>
        <strain evidence="2">HH</strain>
    </source>
</reference>
<evidence type="ECO:0000313" key="1">
    <source>
        <dbReference type="EMBL" id="QGG48772.1"/>
    </source>
</evidence>
<sequence length="76" mass="8684">MSKKIDVEQMSQDILDEIGERYLEEIEEAIALMDGGNQDEVNAILLYAIVSSLKCHTERFATRLVQKVVDEINKDK</sequence>
<organism evidence="1 2">
    <name type="scientific">Heliorestis convoluta</name>
    <dbReference type="NCBI Taxonomy" id="356322"/>
    <lineage>
        <taxon>Bacteria</taxon>
        <taxon>Bacillati</taxon>
        <taxon>Bacillota</taxon>
        <taxon>Clostridia</taxon>
        <taxon>Eubacteriales</taxon>
        <taxon>Heliobacteriaceae</taxon>
        <taxon>Heliorestis</taxon>
    </lineage>
</organism>
<dbReference type="Proteomes" id="UP000366051">
    <property type="component" value="Chromosome"/>
</dbReference>
<protein>
    <recommendedName>
        <fullName evidence="3">Phage protein</fullName>
    </recommendedName>
</protein>
<gene>
    <name evidence="1" type="ORF">FTV88_2679</name>
</gene>
<dbReference type="KEGG" id="hcv:FTV88_2679"/>
<dbReference type="EMBL" id="CP045875">
    <property type="protein sequence ID" value="QGG48772.1"/>
    <property type="molecule type" value="Genomic_DNA"/>
</dbReference>
<accession>A0A5Q2N5Z7</accession>
<dbReference type="AlphaFoldDB" id="A0A5Q2N5Z7"/>
<proteinExistence type="predicted"/>
<dbReference type="OrthoDB" id="2084905at2"/>
<evidence type="ECO:0008006" key="3">
    <source>
        <dbReference type="Google" id="ProtNLM"/>
    </source>
</evidence>
<dbReference type="RefSeq" id="WP_153725882.1">
    <property type="nucleotide sequence ID" value="NZ_CP045875.1"/>
</dbReference>
<evidence type="ECO:0000313" key="2">
    <source>
        <dbReference type="Proteomes" id="UP000366051"/>
    </source>
</evidence>